<evidence type="ECO:0000259" key="2">
    <source>
        <dbReference type="PROSITE" id="PS51084"/>
    </source>
</evidence>
<dbReference type="SUPFAM" id="SSF54197">
    <property type="entry name" value="HIT-like"/>
    <property type="match status" value="1"/>
</dbReference>
<evidence type="ECO:0000256" key="1">
    <source>
        <dbReference type="PROSITE-ProRule" id="PRU00464"/>
    </source>
</evidence>
<organism evidence="3 4">
    <name type="scientific">Neptunomonas japonica JAMM 1380</name>
    <dbReference type="NCBI Taxonomy" id="1441457"/>
    <lineage>
        <taxon>Bacteria</taxon>
        <taxon>Pseudomonadati</taxon>
        <taxon>Pseudomonadota</taxon>
        <taxon>Gammaproteobacteria</taxon>
        <taxon>Oceanospirillales</taxon>
        <taxon>Oceanospirillaceae</taxon>
        <taxon>Neptunomonas</taxon>
    </lineage>
</organism>
<dbReference type="AlphaFoldDB" id="A0A7R6SW54"/>
<proteinExistence type="predicted"/>
<sequence length="151" mass="17410">MDELELEFELDTRLANDCIVMGDFPLCRLLLMNDSNYPWFILVPRRVGATEIYHLSKEEQYQLIDESSMVAEIMADSFSARKMNIANLGNMVPQLHIHHVARHEGDLAWPGPVWGKHPAVPYTQEKIDKIHSRIKSMITQEVSFVLNENMS</sequence>
<dbReference type="KEGG" id="njp:NEJAP_2182"/>
<gene>
    <name evidence="3" type="ORF">NEJAP_2182</name>
</gene>
<dbReference type="Gene3D" id="3.30.428.10">
    <property type="entry name" value="HIT-like"/>
    <property type="match status" value="1"/>
</dbReference>
<name>A0A7R6SW54_9GAMM</name>
<dbReference type="Proteomes" id="UP000595332">
    <property type="component" value="Chromosome"/>
</dbReference>
<dbReference type="GO" id="GO:0003824">
    <property type="term" value="F:catalytic activity"/>
    <property type="evidence" value="ECO:0007669"/>
    <property type="project" value="InterPro"/>
</dbReference>
<evidence type="ECO:0000313" key="4">
    <source>
        <dbReference type="Proteomes" id="UP000595332"/>
    </source>
</evidence>
<protein>
    <recommendedName>
        <fullName evidence="2">HIT domain-containing protein</fullName>
    </recommendedName>
</protein>
<dbReference type="InterPro" id="IPR011146">
    <property type="entry name" value="HIT-like"/>
</dbReference>
<reference evidence="3 4" key="1">
    <citation type="journal article" date="2008" name="Int. J. Syst. Evol. Microbiol.">
        <title>Neptunomonas japonica sp. nov., an Osedax japonicus symbiont-like bacterium isolated from sediment adjacent to sperm whale carcasses off Kagoshima, Japan.</title>
        <authorList>
            <person name="Miyazaki M."/>
            <person name="Nogi Y."/>
            <person name="Fujiwara Y."/>
            <person name="Kawato M."/>
            <person name="Kubokawa K."/>
            <person name="Horikoshi K."/>
        </authorList>
    </citation>
    <scope>NUCLEOTIDE SEQUENCE [LARGE SCALE GENOMIC DNA]</scope>
    <source>
        <strain evidence="3 4">JAMM 1380</strain>
    </source>
</reference>
<dbReference type="PIRSF" id="PIRSF000714">
    <property type="entry name" value="HIT"/>
    <property type="match status" value="1"/>
</dbReference>
<dbReference type="InterPro" id="IPR036265">
    <property type="entry name" value="HIT-like_sf"/>
</dbReference>
<keyword evidence="4" id="KW-1185">Reference proteome</keyword>
<dbReference type="InterPro" id="IPR026026">
    <property type="entry name" value="HIT_Hint"/>
</dbReference>
<dbReference type="PROSITE" id="PS51084">
    <property type="entry name" value="HIT_2"/>
    <property type="match status" value="1"/>
</dbReference>
<dbReference type="RefSeq" id="WP_201347340.1">
    <property type="nucleotide sequence ID" value="NZ_AP014546.1"/>
</dbReference>
<dbReference type="EMBL" id="AP014546">
    <property type="protein sequence ID" value="BBB30130.1"/>
    <property type="molecule type" value="Genomic_DNA"/>
</dbReference>
<accession>A0A7R6SW54</accession>
<evidence type="ECO:0000313" key="3">
    <source>
        <dbReference type="EMBL" id="BBB30130.1"/>
    </source>
</evidence>
<dbReference type="Pfam" id="PF01230">
    <property type="entry name" value="HIT"/>
    <property type="match status" value="1"/>
</dbReference>
<comment type="caution">
    <text evidence="1">Lacks conserved residue(s) required for the propagation of feature annotation.</text>
</comment>
<feature type="domain" description="HIT" evidence="2">
    <location>
        <begin position="41"/>
        <end position="109"/>
    </location>
</feature>